<dbReference type="Proteomes" id="UP000249748">
    <property type="component" value="Unassembled WGS sequence"/>
</dbReference>
<proteinExistence type="predicted"/>
<evidence type="ECO:0000313" key="2">
    <source>
        <dbReference type="Proteomes" id="UP000249748"/>
    </source>
</evidence>
<evidence type="ECO:0000313" key="1">
    <source>
        <dbReference type="EMBL" id="RAK84179.1"/>
    </source>
</evidence>
<keyword evidence="2" id="KW-1185">Reference proteome</keyword>
<gene>
    <name evidence="1" type="ORF">BO79DRAFT_248291</name>
</gene>
<accession>A0ACD1I1K4</accession>
<protein>
    <submittedName>
        <fullName evidence="1">DUF1115 domain protein</fullName>
    </submittedName>
</protein>
<reference evidence="1" key="1">
    <citation type="submission" date="2018-02" db="EMBL/GenBank/DDBJ databases">
        <title>The genomes of Aspergillus section Nigri reveals drivers in fungal speciation.</title>
        <authorList>
            <consortium name="DOE Joint Genome Institute"/>
            <person name="Vesth T.C."/>
            <person name="Nybo J."/>
            <person name="Theobald S."/>
            <person name="Brandl J."/>
            <person name="Frisvad J.C."/>
            <person name="Nielsen K.F."/>
            <person name="Lyhne E.K."/>
            <person name="Kogle M.E."/>
            <person name="Kuo A."/>
            <person name="Riley R."/>
            <person name="Clum A."/>
            <person name="Nolan M."/>
            <person name="Lipzen A."/>
            <person name="Salamov A."/>
            <person name="Henrissat B."/>
            <person name="Wiebenga A."/>
            <person name="De vries R.P."/>
            <person name="Grigoriev I.V."/>
            <person name="Mortensen U.H."/>
            <person name="Andersen M.R."/>
            <person name="Baker S.E."/>
        </authorList>
    </citation>
    <scope>NUCLEOTIDE SEQUENCE</scope>
    <source>
        <strain evidence="1">CBS 115574</strain>
    </source>
</reference>
<sequence>MAAQRSSLLPADMIESQLAIIDLLTAMFPGPGELDLPESTSQCVDQLRDWCQDPSTVPMGIPASLLLGVCLPLEDGGKTIQVNVSIPLYYDGPALDQPPPAKYTLRQPDWMSKAEVAALAATMPQDDVFTALDHVREEATRFLEAQPTEPVDLPPSQSGSGPLVRVWFYFPSLSTRKKRDDLVHHAAGYGLTGFVLAGKPGVLCLEGTSQNIDAYMSFIKTHSWGDIPSHQKKVSERFRETEGVQRVFEGMEEITDSLGERSGQRANRGDMQALEAWLQARGLQHAFEQLSPVSCVSVCMALWTCLGPLPPLTRSPSGTRRITTCVACRKQMVYHR</sequence>
<dbReference type="EMBL" id="KZ824577">
    <property type="protein sequence ID" value="RAK84179.1"/>
    <property type="molecule type" value="Genomic_DNA"/>
</dbReference>
<organism evidence="1 2">
    <name type="scientific">Aspergillus costaricaensis CBS 115574</name>
    <dbReference type="NCBI Taxonomy" id="1448317"/>
    <lineage>
        <taxon>Eukaryota</taxon>
        <taxon>Fungi</taxon>
        <taxon>Dikarya</taxon>
        <taxon>Ascomycota</taxon>
        <taxon>Pezizomycotina</taxon>
        <taxon>Eurotiomycetes</taxon>
        <taxon>Eurotiomycetidae</taxon>
        <taxon>Eurotiales</taxon>
        <taxon>Aspergillaceae</taxon>
        <taxon>Aspergillus</taxon>
        <taxon>Aspergillus subgen. Circumdati</taxon>
    </lineage>
</organism>
<name>A0ACD1I1K4_9EURO</name>